<dbReference type="OrthoDB" id="9803706at2"/>
<dbReference type="InterPro" id="IPR029045">
    <property type="entry name" value="ClpP/crotonase-like_dom_sf"/>
</dbReference>
<dbReference type="STRING" id="1344003.SAMN05445060_2971"/>
<dbReference type="PROSITE" id="PS50980">
    <property type="entry name" value="COA_CT_NTER"/>
    <property type="match status" value="1"/>
</dbReference>
<feature type="domain" description="CoA carboxyltransferase N-terminal" evidence="2">
    <location>
        <begin position="22"/>
        <end position="273"/>
    </location>
</feature>
<gene>
    <name evidence="4" type="ORF">SAMN05445060_2971</name>
</gene>
<evidence type="ECO:0000313" key="4">
    <source>
        <dbReference type="EMBL" id="SIS14536.1"/>
    </source>
</evidence>
<organism evidence="4 5">
    <name type="scientific">Williamsia sterculiae</name>
    <dbReference type="NCBI Taxonomy" id="1344003"/>
    <lineage>
        <taxon>Bacteria</taxon>
        <taxon>Bacillati</taxon>
        <taxon>Actinomycetota</taxon>
        <taxon>Actinomycetes</taxon>
        <taxon>Mycobacteriales</taxon>
        <taxon>Nocardiaceae</taxon>
        <taxon>Williamsia</taxon>
    </lineage>
</organism>
<dbReference type="InterPro" id="IPR011762">
    <property type="entry name" value="COA_CT_N"/>
</dbReference>
<dbReference type="InterPro" id="IPR034733">
    <property type="entry name" value="AcCoA_carboxyl_beta"/>
</dbReference>
<dbReference type="Gene3D" id="3.90.226.10">
    <property type="entry name" value="2-enoyl-CoA Hydratase, Chain A, domain 1"/>
    <property type="match status" value="2"/>
</dbReference>
<sequence length="532" mass="56943">MTALRSTLDPTGEGYAAAATSMEAKLIELQVEFDKALAGGGEKKVQRHHSRGKMLARERIELLVDPDTAFLELCPLAGYGSDFQVGASLVVGIGVVEGVECMIVANDPTVRGGTSNPWTLKKGFRANEIALQNRLPCISLVESGGADLPTQKEVFIPGGRMFRDITQLSAAGIPTIALVFGNSTAGGAYIPGMSDHTVMIENRSKVFLGGPPLVKMATGEESDDESLGGAQMHARQSGLADYYAQDEQDAVRIGRRIVARLNWHKKGPGPIAPSVEPRYDPEELLGIVPADLKIPFDPRDVIARVVDDSDFDEFKSEYGSSLVTGWARIHGYPVGILANAQGVLFSQEAQKATQFIQLANRSDTPLLFLHNTTGYMVGKEYEQNGIIKHGSMMINAVSNSTVPHISLLVGASYGAGHYGMCGRAYDPRFLFAWPSAKSAVMGAAQLAGVISLVSRAATEARGGTVDEAADAGMKQMIEAQIEKESVPAFLSGMLYDDGIIDPRDTRTVLGLCLSTIDNTPVEGTSNFGVFRM</sequence>
<dbReference type="GO" id="GO:0016740">
    <property type="term" value="F:transferase activity"/>
    <property type="evidence" value="ECO:0007669"/>
    <property type="project" value="UniProtKB-KW"/>
</dbReference>
<proteinExistence type="inferred from homology"/>
<accession>A0A1N7GPQ2</accession>
<keyword evidence="4" id="KW-0808">Transferase</keyword>
<name>A0A1N7GPQ2_9NOCA</name>
<evidence type="ECO:0000313" key="5">
    <source>
        <dbReference type="Proteomes" id="UP000186218"/>
    </source>
</evidence>
<keyword evidence="5" id="KW-1185">Reference proteome</keyword>
<dbReference type="FunFam" id="3.90.226.10:FF:000021">
    <property type="entry name" value="Acetyl-CoA carboxylase carboxyltransferase subunit"/>
    <property type="match status" value="1"/>
</dbReference>
<dbReference type="EMBL" id="FTNT01000009">
    <property type="protein sequence ID" value="SIS14536.1"/>
    <property type="molecule type" value="Genomic_DNA"/>
</dbReference>
<dbReference type="InterPro" id="IPR045190">
    <property type="entry name" value="MCCB/AccD1-like"/>
</dbReference>
<dbReference type="FunFam" id="3.90.226.10:FF:000030">
    <property type="entry name" value="Acetyl-CoA carboxylase carboxyltransferase subunit"/>
    <property type="match status" value="1"/>
</dbReference>
<dbReference type="GO" id="GO:0016874">
    <property type="term" value="F:ligase activity"/>
    <property type="evidence" value="ECO:0007669"/>
    <property type="project" value="InterPro"/>
</dbReference>
<dbReference type="PROSITE" id="PS50989">
    <property type="entry name" value="COA_CT_CTER"/>
    <property type="match status" value="1"/>
</dbReference>
<dbReference type="AlphaFoldDB" id="A0A1N7GPQ2"/>
<evidence type="ECO:0000256" key="1">
    <source>
        <dbReference type="ARBA" id="ARBA00006102"/>
    </source>
</evidence>
<dbReference type="SUPFAM" id="SSF52096">
    <property type="entry name" value="ClpP/crotonase"/>
    <property type="match status" value="2"/>
</dbReference>
<dbReference type="Pfam" id="PF01039">
    <property type="entry name" value="Carboxyl_trans"/>
    <property type="match status" value="1"/>
</dbReference>
<dbReference type="InterPro" id="IPR011763">
    <property type="entry name" value="COA_CT_C"/>
</dbReference>
<dbReference type="PANTHER" id="PTHR22855:SF46">
    <property type="entry name" value="METHYLCROTONOYL-COA CARBOXYLASE"/>
    <property type="match status" value="1"/>
</dbReference>
<feature type="domain" description="CoA carboxyltransferase C-terminal" evidence="3">
    <location>
        <begin position="280"/>
        <end position="518"/>
    </location>
</feature>
<comment type="similarity">
    <text evidence="1">Belongs to the AccD/PCCB family.</text>
</comment>
<evidence type="ECO:0000259" key="3">
    <source>
        <dbReference type="PROSITE" id="PS50989"/>
    </source>
</evidence>
<reference evidence="4 5" key="1">
    <citation type="submission" date="2017-01" db="EMBL/GenBank/DDBJ databases">
        <authorList>
            <person name="Mah S.A."/>
            <person name="Swanson W.J."/>
            <person name="Moy G.W."/>
            <person name="Vacquier V.D."/>
        </authorList>
    </citation>
    <scope>NUCLEOTIDE SEQUENCE [LARGE SCALE GENOMIC DNA]</scope>
    <source>
        <strain evidence="4 5">CPCC 203464</strain>
    </source>
</reference>
<dbReference type="PANTHER" id="PTHR22855">
    <property type="entry name" value="ACETYL, PROPIONYL, PYRUVATE, AND GLUTACONYL CARBOXYLASE-RELATED"/>
    <property type="match status" value="1"/>
</dbReference>
<dbReference type="RefSeq" id="WP_076480878.1">
    <property type="nucleotide sequence ID" value="NZ_FTNT01000009.1"/>
</dbReference>
<dbReference type="Proteomes" id="UP000186218">
    <property type="component" value="Unassembled WGS sequence"/>
</dbReference>
<protein>
    <submittedName>
        <fullName evidence="4">Acetyl-CoA carboxylase, carboxyltransferase component</fullName>
    </submittedName>
</protein>
<evidence type="ECO:0000259" key="2">
    <source>
        <dbReference type="PROSITE" id="PS50980"/>
    </source>
</evidence>